<dbReference type="EMBL" id="JAAOLE020000001">
    <property type="protein sequence ID" value="NVI42822.1"/>
    <property type="molecule type" value="Genomic_DNA"/>
</dbReference>
<name>A0A973ZZV0_9BRAD</name>
<comment type="caution">
    <text evidence="1">The sequence shown here is derived from an EMBL/GenBank/DDBJ whole genome shotgun (WGS) entry which is preliminary data.</text>
</comment>
<proteinExistence type="predicted"/>
<evidence type="ECO:0000313" key="1">
    <source>
        <dbReference type="EMBL" id="NVI42822.1"/>
    </source>
</evidence>
<dbReference type="AlphaFoldDB" id="A0A973ZZV0"/>
<accession>A0A973ZZV0</accession>
<gene>
    <name evidence="1" type="ORF">HAP48_006845</name>
</gene>
<dbReference type="RefSeq" id="WP_156928950.1">
    <property type="nucleotide sequence ID" value="NZ_CP088285.1"/>
</dbReference>
<reference evidence="1" key="1">
    <citation type="submission" date="2020-06" db="EMBL/GenBank/DDBJ databases">
        <title>Whole Genome Sequence of Bradyrhizobium sp. Strain 1S1.</title>
        <authorList>
            <person name="Bromfield E.S.P."/>
            <person name="Cloutier S."/>
        </authorList>
    </citation>
    <scope>NUCLEOTIDE SEQUENCE [LARGE SCALE GENOMIC DNA]</scope>
    <source>
        <strain evidence="1">1S1</strain>
    </source>
</reference>
<organism evidence="1">
    <name type="scientific">Bradyrhizobium septentrionale</name>
    <dbReference type="NCBI Taxonomy" id="1404411"/>
    <lineage>
        <taxon>Bacteria</taxon>
        <taxon>Pseudomonadati</taxon>
        <taxon>Pseudomonadota</taxon>
        <taxon>Alphaproteobacteria</taxon>
        <taxon>Hyphomicrobiales</taxon>
        <taxon>Nitrobacteraceae</taxon>
        <taxon>Bradyrhizobium</taxon>
    </lineage>
</organism>
<protein>
    <submittedName>
        <fullName evidence="1">Uncharacterized protein</fullName>
    </submittedName>
</protein>
<sequence>MTVSREVNEVKSIILRRNLFVIHDAFDGAITQPPLHRRDIGRPLLLRNKKAPIIASRLQDYDVGSRWNGVINALEHTSRGIEGNAGIDDGRVDALRSRQGF</sequence>